<dbReference type="KEGG" id="sbg:SBG_2174"/>
<reference evidence="2 3" key="1">
    <citation type="journal article" date="2011" name="PLoS Pathog.">
        <title>Salmonella bongori provides insights into the evolution of the Salmonellae.</title>
        <authorList>
            <person name="Fookes M."/>
            <person name="Schroeder G.N."/>
            <person name="Langridge G.C."/>
            <person name="Blondel C.J."/>
            <person name="Mammina C."/>
            <person name="Connor T.R."/>
            <person name="Seth-Smith H."/>
            <person name="Vernikos G.S."/>
            <person name="Robinson K.S."/>
            <person name="Sanders M."/>
            <person name="Petty N.K."/>
            <person name="Kingsley R.A."/>
            <person name="Baumler A.J."/>
            <person name="Nuccio S.P."/>
            <person name="Contreras I."/>
            <person name="Santiviago C.A."/>
            <person name="Maskell D."/>
            <person name="Barrow P."/>
            <person name="Humphrey T."/>
            <person name="Nastasi A."/>
            <person name="Roberts M."/>
            <person name="Frankel G."/>
            <person name="Parkhill J."/>
            <person name="Dougan G."/>
            <person name="Thomson N.R."/>
        </authorList>
    </citation>
    <scope>NUCLEOTIDE SEQUENCE [LARGE SCALE GENOMIC DNA]</scope>
    <source>
        <strain evidence="3">ATCC 43975 / DSM 13772 / NCTC 12419</strain>
    </source>
</reference>
<gene>
    <name evidence="2" type="ordered locus">SBG_2174</name>
</gene>
<evidence type="ECO:0000256" key="1">
    <source>
        <dbReference type="SAM" id="Coils"/>
    </source>
</evidence>
<dbReference type="Proteomes" id="UP000000289">
    <property type="component" value="Chromosome"/>
</dbReference>
<organism evidence="2 3">
    <name type="scientific">Salmonella bongori (strain ATCC 43975 / DSM 13772 / NCTC 12419)</name>
    <dbReference type="NCBI Taxonomy" id="218493"/>
    <lineage>
        <taxon>Bacteria</taxon>
        <taxon>Pseudomonadati</taxon>
        <taxon>Pseudomonadota</taxon>
        <taxon>Gammaproteobacteria</taxon>
        <taxon>Enterobacterales</taxon>
        <taxon>Enterobacteriaceae</taxon>
        <taxon>Salmonella</taxon>
    </lineage>
</organism>
<protein>
    <submittedName>
        <fullName evidence="2">Hypothetical phage-related protein</fullName>
    </submittedName>
</protein>
<evidence type="ECO:0000313" key="2">
    <source>
        <dbReference type="EMBL" id="CCC31234.1"/>
    </source>
</evidence>
<feature type="coiled-coil region" evidence="1">
    <location>
        <begin position="86"/>
        <end position="113"/>
    </location>
</feature>
<name>A0A0K0HCU7_SALBC</name>
<dbReference type="AlphaFoldDB" id="A0A0K0HCU7"/>
<dbReference type="GeneID" id="44981176"/>
<sequence>MTDTLKTLKETAEQKKLVAVNLRVQMRAAYAAAVRAQEAYNTEEKRLNAGSKDKSTNSAYAANVDDATHSHGNQISTPEDYHRDRIAQSEVKIANLKYELSEEKDRLDVYKQNLHECQSGEDLNRHVERDCRAEFWLEQLQTKYRHYPDYEVAMILDEAGFSSIDLCCLVVDMAKIIKVENRKNIEAIFKLVDCNGMVTTPGFDPKSAAILQQIWNRPFDTNSRTIKPVNIQDMTDRFALELSFQKTLDIIRHCATVEHIRRSTKNKTAKQNERDRLIIELWEAHPEFHSPINLEAFCKCILVIDSGETKESIRDTNIKVSSSTVKRIINAIKNR</sequence>
<dbReference type="EMBL" id="FR877557">
    <property type="protein sequence ID" value="CCC31234.1"/>
    <property type="molecule type" value="Genomic_DNA"/>
</dbReference>
<proteinExistence type="predicted"/>
<dbReference type="RefSeq" id="WP_000132670.1">
    <property type="nucleotide sequence ID" value="NC_015761.1"/>
</dbReference>
<evidence type="ECO:0000313" key="3">
    <source>
        <dbReference type="Proteomes" id="UP000000289"/>
    </source>
</evidence>
<keyword evidence="1" id="KW-0175">Coiled coil</keyword>
<accession>A0A0K0HCU7</accession>